<keyword evidence="7" id="KW-1185">Reference proteome</keyword>
<dbReference type="PANTHER" id="PTHR43300:SF11">
    <property type="entry name" value="ACETYLTRANSFERASE RV3034C-RELATED"/>
    <property type="match status" value="1"/>
</dbReference>
<keyword evidence="4" id="KW-0472">Membrane</keyword>
<feature type="compositionally biased region" description="Pro residues" evidence="3">
    <location>
        <begin position="843"/>
        <end position="862"/>
    </location>
</feature>
<evidence type="ECO:0000256" key="2">
    <source>
        <dbReference type="ARBA" id="ARBA00022553"/>
    </source>
</evidence>
<dbReference type="EMBL" id="PVLV01000460">
    <property type="protein sequence ID" value="PRH76639.1"/>
    <property type="molecule type" value="Genomic_DNA"/>
</dbReference>
<dbReference type="Pfam" id="PF14602">
    <property type="entry name" value="Hexapep_2"/>
    <property type="match status" value="1"/>
</dbReference>
<feature type="transmembrane region" description="Helical" evidence="4">
    <location>
        <begin position="416"/>
        <end position="442"/>
    </location>
</feature>
<comment type="caution">
    <text evidence="6">The sequence shown here is derived from an EMBL/GenBank/DDBJ whole genome shotgun (WGS) entry which is preliminary data.</text>
</comment>
<dbReference type="InterPro" id="IPR036736">
    <property type="entry name" value="ACP-like_sf"/>
</dbReference>
<dbReference type="Gene3D" id="2.160.10.10">
    <property type="entry name" value="Hexapeptide repeat proteins"/>
    <property type="match status" value="2"/>
</dbReference>
<evidence type="ECO:0000259" key="5">
    <source>
        <dbReference type="PROSITE" id="PS50075"/>
    </source>
</evidence>
<dbReference type="OrthoDB" id="2472181at2"/>
<dbReference type="SUPFAM" id="SSF51161">
    <property type="entry name" value="Trimeric LpxA-like enzymes"/>
    <property type="match status" value="2"/>
</dbReference>
<dbReference type="RefSeq" id="WP_105871074.1">
    <property type="nucleotide sequence ID" value="NZ_PVLV01000460.1"/>
</dbReference>
<keyword evidence="4" id="KW-1133">Transmembrane helix</keyword>
<evidence type="ECO:0000256" key="1">
    <source>
        <dbReference type="ARBA" id="ARBA00022450"/>
    </source>
</evidence>
<feature type="region of interest" description="Disordered" evidence="3">
    <location>
        <begin position="831"/>
        <end position="862"/>
    </location>
</feature>
<feature type="compositionally biased region" description="Low complexity" evidence="3">
    <location>
        <begin position="10"/>
        <end position="28"/>
    </location>
</feature>
<evidence type="ECO:0000256" key="4">
    <source>
        <dbReference type="SAM" id="Phobius"/>
    </source>
</evidence>
<proteinExistence type="predicted"/>
<organism evidence="6 7">
    <name type="scientific">Streptomyces solincola</name>
    <dbReference type="NCBI Taxonomy" id="2100817"/>
    <lineage>
        <taxon>Bacteria</taxon>
        <taxon>Bacillati</taxon>
        <taxon>Actinomycetota</taxon>
        <taxon>Actinomycetes</taxon>
        <taxon>Kitasatosporales</taxon>
        <taxon>Streptomycetaceae</taxon>
        <taxon>Streptomyces</taxon>
    </lineage>
</organism>
<evidence type="ECO:0000313" key="6">
    <source>
        <dbReference type="EMBL" id="PRH76639.1"/>
    </source>
</evidence>
<dbReference type="GO" id="GO:0031177">
    <property type="term" value="F:phosphopantetheine binding"/>
    <property type="evidence" value="ECO:0007669"/>
    <property type="project" value="InterPro"/>
</dbReference>
<protein>
    <submittedName>
        <fullName evidence="6">Peptide synthetase</fullName>
    </submittedName>
</protein>
<feature type="domain" description="Carrier" evidence="5">
    <location>
        <begin position="29"/>
        <end position="106"/>
    </location>
</feature>
<evidence type="ECO:0000313" key="7">
    <source>
        <dbReference type="Proteomes" id="UP000239322"/>
    </source>
</evidence>
<feature type="transmembrane region" description="Helical" evidence="4">
    <location>
        <begin position="136"/>
        <end position="163"/>
    </location>
</feature>
<reference evidence="6 7" key="1">
    <citation type="submission" date="2018-03" db="EMBL/GenBank/DDBJ databases">
        <title>Novel Streptomyces sp. from soil.</title>
        <authorList>
            <person name="Tan G.Y.A."/>
            <person name="Lee Z.Y."/>
        </authorList>
    </citation>
    <scope>NUCLEOTIDE SEQUENCE [LARGE SCALE GENOMIC DNA]</scope>
    <source>
        <strain evidence="6 7">ST5x</strain>
    </source>
</reference>
<dbReference type="SMART" id="SM00823">
    <property type="entry name" value="PKS_PP"/>
    <property type="match status" value="1"/>
</dbReference>
<dbReference type="GO" id="GO:0017000">
    <property type="term" value="P:antibiotic biosynthetic process"/>
    <property type="evidence" value="ECO:0007669"/>
    <property type="project" value="UniProtKB-ARBA"/>
</dbReference>
<dbReference type="InterPro" id="IPR012728">
    <property type="entry name" value="Pls/PosA_C"/>
</dbReference>
<dbReference type="InterPro" id="IPR011004">
    <property type="entry name" value="Trimer_LpxA-like_sf"/>
</dbReference>
<dbReference type="InterPro" id="IPR050179">
    <property type="entry name" value="Trans_hexapeptide_repeat"/>
</dbReference>
<gene>
    <name evidence="6" type="ORF">C6N75_24505</name>
</gene>
<keyword evidence="4" id="KW-0812">Transmembrane</keyword>
<sequence>MTAKPLATRAPSPAAAPEPAAGGPEPAEPAYAGAAGAFCGILAEVTGSPEVSADSDFFAELGADSLVMARFCARVRKRADLPAVSMRDVYQHRTAGALAGALAGSPATAETRTPAPEPAAAPVERAGRDLPGGPCAYVLCGALQLLLFCGYASLIAGIAALGYEWISAGGGAGDAYLRSVLFGSAALLTLCLLPVAAKWLLAGRYRPGTRIPVWGPRYVRFWLVKTLLLANPVVLLAGSPLYSLYLRALGARIGRGAVVFSRHVPACPDLLTVGPRTVVRRDVYLNCYRAEAGVIRTGAVTIGADALVSEATVLDIATALGDGAQLGHASSLHSGQAVPAGERWYGSPAAPGRADFRTVPSAGGGALRRAAHGVLTVLTVAWVYLPFAIGGAGILLAEVPQLEAALAPGPTALTSWVFYAEVLGLSTVLFFGALPLALLLVASAPRLAHRILRPDTVYPLYGVRYAVHRFVALTTNRRFLMRLFGDSCAVTHYLGLIGYRLAPVQQTGSNFGTEVRHETPYLATVGTGTMVADGLAMLDADYSHTSFALSRTAVGPRNFLGNHIAYPSRGRTGDNCLLATKVMVPVDGEVRENTGLLGSPCFEIPRTVLRDTAFDEDVRDGRDLRAKLAAKTRHNAVSMVLYLLARWLFVSWLVLLATVAAELYAQYGVWAVAPANVAAVLSGPLYFALEERLTTARHPLRPMFCSIYDRRFWYHERYWKIPSETYVRVLNGTPFKNAVMRLAGVRIGRRVFDDGCHLTERALVAIGDGCTLNAGSVVQTHSQEDGAFKSEPTVIGARCTLGVRAFVHYGVELGEGAVLAPDTFLMKGEAVPPGDHWGGNPARPLPARDPYPAAAPAPAPGR</sequence>
<name>A0A2S9PQE2_9ACTN</name>
<feature type="transmembrane region" description="Helical" evidence="4">
    <location>
        <begin position="640"/>
        <end position="661"/>
    </location>
</feature>
<evidence type="ECO:0000256" key="3">
    <source>
        <dbReference type="SAM" id="MobiDB-lite"/>
    </source>
</evidence>
<dbReference type="PANTHER" id="PTHR43300">
    <property type="entry name" value="ACETYLTRANSFERASE"/>
    <property type="match status" value="1"/>
</dbReference>
<feature type="transmembrane region" description="Helical" evidence="4">
    <location>
        <begin position="175"/>
        <end position="201"/>
    </location>
</feature>
<dbReference type="AlphaFoldDB" id="A0A2S9PQE2"/>
<feature type="transmembrane region" description="Helical" evidence="4">
    <location>
        <begin position="667"/>
        <end position="689"/>
    </location>
</feature>
<accession>A0A2S9PQE2</accession>
<feature type="transmembrane region" description="Helical" evidence="4">
    <location>
        <begin position="374"/>
        <end position="396"/>
    </location>
</feature>
<dbReference type="Proteomes" id="UP000239322">
    <property type="component" value="Unassembled WGS sequence"/>
</dbReference>
<dbReference type="Pfam" id="PF00550">
    <property type="entry name" value="PP-binding"/>
    <property type="match status" value="1"/>
</dbReference>
<dbReference type="InterPro" id="IPR001451">
    <property type="entry name" value="Hexapep"/>
</dbReference>
<dbReference type="SUPFAM" id="SSF47336">
    <property type="entry name" value="ACP-like"/>
    <property type="match status" value="1"/>
</dbReference>
<keyword evidence="1" id="KW-0596">Phosphopantetheine</keyword>
<keyword evidence="2" id="KW-0597">Phosphoprotein</keyword>
<dbReference type="NCBIfam" id="TIGR02353">
    <property type="entry name" value="NRPS_term_dom"/>
    <property type="match status" value="1"/>
</dbReference>
<dbReference type="PROSITE" id="PS50075">
    <property type="entry name" value="CARRIER"/>
    <property type="match status" value="1"/>
</dbReference>
<dbReference type="InterPro" id="IPR009081">
    <property type="entry name" value="PP-bd_ACP"/>
</dbReference>
<feature type="region of interest" description="Disordered" evidence="3">
    <location>
        <begin position="1"/>
        <end position="28"/>
    </location>
</feature>
<dbReference type="Gene3D" id="1.10.1200.10">
    <property type="entry name" value="ACP-like"/>
    <property type="match status" value="1"/>
</dbReference>
<dbReference type="InterPro" id="IPR020806">
    <property type="entry name" value="PKS_PP-bd"/>
</dbReference>